<keyword evidence="4" id="KW-0548">Nucleotidyltransferase</keyword>
<dbReference type="GO" id="GO:0003964">
    <property type="term" value="F:RNA-directed DNA polymerase activity"/>
    <property type="evidence" value="ECO:0007669"/>
    <property type="project" value="UniProtKB-KW"/>
</dbReference>
<keyword evidence="4" id="KW-0695">RNA-directed DNA polymerase</keyword>
<dbReference type="PROSITE" id="PS50878">
    <property type="entry name" value="RT_POL"/>
    <property type="match status" value="1"/>
</dbReference>
<evidence type="ECO:0000259" key="3">
    <source>
        <dbReference type="PROSITE" id="PS50878"/>
    </source>
</evidence>
<evidence type="ECO:0000313" key="4">
    <source>
        <dbReference type="EMBL" id="MFD2969496.1"/>
    </source>
</evidence>
<dbReference type="InterPro" id="IPR000477">
    <property type="entry name" value="RT_dom"/>
</dbReference>
<gene>
    <name evidence="4" type="ORF">ACFS7Y_19030</name>
</gene>
<feature type="region of interest" description="Disordered" evidence="2">
    <location>
        <begin position="62"/>
        <end position="86"/>
    </location>
</feature>
<dbReference type="RefSeq" id="WP_320182268.1">
    <property type="nucleotide sequence ID" value="NZ_CP138332.1"/>
</dbReference>
<comment type="caution">
    <text evidence="4">The sequence shown here is derived from an EMBL/GenBank/DDBJ whole genome shotgun (WGS) entry which is preliminary data.</text>
</comment>
<dbReference type="InterPro" id="IPR043502">
    <property type="entry name" value="DNA/RNA_pol_sf"/>
</dbReference>
<keyword evidence="5" id="KW-1185">Reference proteome</keyword>
<name>A0ABW6BMM0_9SPHI</name>
<comment type="similarity">
    <text evidence="1">Belongs to the bacterial reverse transcriptase family.</text>
</comment>
<evidence type="ECO:0000256" key="2">
    <source>
        <dbReference type="SAM" id="MobiDB-lite"/>
    </source>
</evidence>
<dbReference type="Proteomes" id="UP001597525">
    <property type="component" value="Unassembled WGS sequence"/>
</dbReference>
<sequence length="538" mass="63491">MKRKPDWLQGKGYMHITPSLSVNTNWKDYYRKITSPKYVATYAFFPLIHRILSDRKYKKADPKRHHVKVPKSRGHSHKRLDGTGTDKSIKNRPLHYSSHFDSLIYSYYAHLLGSAYESKLKEDWELDKAVLAYRSIPISETDRSGKSNIHFAHEVFAEINDRVESQGDVAVLAIDLKSFFSTLHHEILYDIWAYAINEKILPPDHYNVYKSCTNFSYILYNDLKKKGSRNFDESKLAKIRRNKGFKCFFESNQEFRKTIREGQLRIYKNPFRGDRNESGRNEMIGIPQGLPLSAILANLYLIEFDRTIVNEISRKLGAHYRRYSDDILILCKPEEMSYVDDFVNELILSFKVKISKEKTERFLFKKMVYNKAGDKRTTAIKLLNDKTLIDSPLNYLGFEFRGYNTLIKSTNIAKYYRRVIEIIKRRSRRAVRLSASNPTIPRAVYLNQVKKLYNSPLKHANKIENKQLFRRRYSLVIDDRGDFIFHHTDVEAKQPSNYLTYIKRCKKQFETNSFSRQLKKKKQIIGQAINKHLVNKRW</sequence>
<organism evidence="4 5">
    <name type="scientific">Sphingobacterium bambusae</name>
    <dbReference type="NCBI Taxonomy" id="662858"/>
    <lineage>
        <taxon>Bacteria</taxon>
        <taxon>Pseudomonadati</taxon>
        <taxon>Bacteroidota</taxon>
        <taxon>Sphingobacteriia</taxon>
        <taxon>Sphingobacteriales</taxon>
        <taxon>Sphingobacteriaceae</taxon>
        <taxon>Sphingobacterium</taxon>
    </lineage>
</organism>
<dbReference type="Pfam" id="PF00078">
    <property type="entry name" value="RVT_1"/>
    <property type="match status" value="1"/>
</dbReference>
<feature type="compositionally biased region" description="Basic residues" evidence="2">
    <location>
        <begin position="62"/>
        <end position="78"/>
    </location>
</feature>
<feature type="domain" description="Reverse transcriptase" evidence="3">
    <location>
        <begin position="1"/>
        <end position="400"/>
    </location>
</feature>
<dbReference type="InterPro" id="IPR051083">
    <property type="entry name" value="GrpII_Intron_Splice-Mob/Def"/>
</dbReference>
<dbReference type="PANTHER" id="PTHR34047">
    <property type="entry name" value="NUCLEAR INTRON MATURASE 1, MITOCHONDRIAL-RELATED"/>
    <property type="match status" value="1"/>
</dbReference>
<evidence type="ECO:0000313" key="5">
    <source>
        <dbReference type="Proteomes" id="UP001597525"/>
    </source>
</evidence>
<dbReference type="SUPFAM" id="SSF56672">
    <property type="entry name" value="DNA/RNA polymerases"/>
    <property type="match status" value="1"/>
</dbReference>
<keyword evidence="4" id="KW-0808">Transferase</keyword>
<protein>
    <submittedName>
        <fullName evidence="4">Reverse transcriptase domain-containing protein</fullName>
    </submittedName>
</protein>
<reference evidence="5" key="1">
    <citation type="journal article" date="2019" name="Int. J. Syst. Evol. Microbiol.">
        <title>The Global Catalogue of Microorganisms (GCM) 10K type strain sequencing project: providing services to taxonomists for standard genome sequencing and annotation.</title>
        <authorList>
            <consortium name="The Broad Institute Genomics Platform"/>
            <consortium name="The Broad Institute Genome Sequencing Center for Infectious Disease"/>
            <person name="Wu L."/>
            <person name="Ma J."/>
        </authorList>
    </citation>
    <scope>NUCLEOTIDE SEQUENCE [LARGE SCALE GENOMIC DNA]</scope>
    <source>
        <strain evidence="5">KCTC 22814</strain>
    </source>
</reference>
<dbReference type="PANTHER" id="PTHR34047:SF8">
    <property type="entry name" value="PROTEIN YKFC"/>
    <property type="match status" value="1"/>
</dbReference>
<accession>A0ABW6BMM0</accession>
<proteinExistence type="inferred from homology"/>
<evidence type="ECO:0000256" key="1">
    <source>
        <dbReference type="ARBA" id="ARBA00034120"/>
    </source>
</evidence>
<dbReference type="EMBL" id="JBHUPB010000012">
    <property type="protein sequence ID" value="MFD2969496.1"/>
    <property type="molecule type" value="Genomic_DNA"/>
</dbReference>